<gene>
    <name evidence="2" type="ORF">M9458_016663</name>
</gene>
<comment type="caution">
    <text evidence="2">The sequence shown here is derived from an EMBL/GenBank/DDBJ whole genome shotgun (WGS) entry which is preliminary data.</text>
</comment>
<feature type="non-terminal residue" evidence="2">
    <location>
        <position position="1"/>
    </location>
</feature>
<dbReference type="Proteomes" id="UP001529510">
    <property type="component" value="Unassembled WGS sequence"/>
</dbReference>
<feature type="non-terminal residue" evidence="2">
    <location>
        <position position="64"/>
    </location>
</feature>
<evidence type="ECO:0000313" key="2">
    <source>
        <dbReference type="EMBL" id="KAL0189564.1"/>
    </source>
</evidence>
<evidence type="ECO:0000313" key="3">
    <source>
        <dbReference type="Proteomes" id="UP001529510"/>
    </source>
</evidence>
<organism evidence="2 3">
    <name type="scientific">Cirrhinus mrigala</name>
    <name type="common">Mrigala</name>
    <dbReference type="NCBI Taxonomy" id="683832"/>
    <lineage>
        <taxon>Eukaryota</taxon>
        <taxon>Metazoa</taxon>
        <taxon>Chordata</taxon>
        <taxon>Craniata</taxon>
        <taxon>Vertebrata</taxon>
        <taxon>Euteleostomi</taxon>
        <taxon>Actinopterygii</taxon>
        <taxon>Neopterygii</taxon>
        <taxon>Teleostei</taxon>
        <taxon>Ostariophysi</taxon>
        <taxon>Cypriniformes</taxon>
        <taxon>Cyprinidae</taxon>
        <taxon>Labeoninae</taxon>
        <taxon>Labeonini</taxon>
        <taxon>Cirrhinus</taxon>
    </lineage>
</organism>
<keyword evidence="3" id="KW-1185">Reference proteome</keyword>
<accession>A0ABD0QTP2</accession>
<evidence type="ECO:0000259" key="1">
    <source>
        <dbReference type="Pfam" id="PF00611"/>
    </source>
</evidence>
<reference evidence="2 3" key="1">
    <citation type="submission" date="2024-05" db="EMBL/GenBank/DDBJ databases">
        <title>Genome sequencing and assembly of Indian major carp, Cirrhinus mrigala (Hamilton, 1822).</title>
        <authorList>
            <person name="Mohindra V."/>
            <person name="Chowdhury L.M."/>
            <person name="Lal K."/>
            <person name="Jena J.K."/>
        </authorList>
    </citation>
    <scope>NUCLEOTIDE SEQUENCE [LARGE SCALE GENOMIC DNA]</scope>
    <source>
        <strain evidence="2">CM1030</strain>
        <tissue evidence="2">Blood</tissue>
    </source>
</reference>
<dbReference type="InterPro" id="IPR001060">
    <property type="entry name" value="FCH_dom"/>
</dbReference>
<dbReference type="AlphaFoldDB" id="A0ABD0QTP2"/>
<dbReference type="Gene3D" id="1.20.1270.60">
    <property type="entry name" value="Arfaptin homology (AH) domain/BAR domain"/>
    <property type="match status" value="1"/>
</dbReference>
<dbReference type="EMBL" id="JAMKFB020000007">
    <property type="protein sequence ID" value="KAL0189564.1"/>
    <property type="molecule type" value="Genomic_DNA"/>
</dbReference>
<name>A0ABD0QTP2_CIRMR</name>
<protein>
    <recommendedName>
        <fullName evidence="1">FCH domain-containing protein</fullName>
    </recommendedName>
</protein>
<sequence>GHAALMKLQDSELRLMEVMKKWMTQRAKSDREFSVQLHQMSAIVEKLEGSQPGGGLDYISQFNK</sequence>
<proteinExistence type="predicted"/>
<feature type="domain" description="FCH" evidence="1">
    <location>
        <begin position="1"/>
        <end position="49"/>
    </location>
</feature>
<dbReference type="SUPFAM" id="SSF103657">
    <property type="entry name" value="BAR/IMD domain-like"/>
    <property type="match status" value="1"/>
</dbReference>
<dbReference type="InterPro" id="IPR027267">
    <property type="entry name" value="AH/BAR_dom_sf"/>
</dbReference>
<dbReference type="Pfam" id="PF00611">
    <property type="entry name" value="FCH"/>
    <property type="match status" value="1"/>
</dbReference>